<sequence>MGKKRTSAFAIGRIFFVPPGSSEQYYFRLLLNVIKGPKSYEDLKKINGRDHKTFRDACYALGLLDDDKEYVDAIVEASNWGMSSYLRQLFSMLLLSNSISHLESVWQASWHLLSKDIHHEERTILNNPEADLTDDELKNRCLQKLETF</sequence>
<evidence type="ECO:0000313" key="1">
    <source>
        <dbReference type="Proteomes" id="UP000189701"/>
    </source>
</evidence>
<dbReference type="RefSeq" id="XP_009767721.1">
    <property type="nucleotide sequence ID" value="XM_009769419.1"/>
</dbReference>
<name>A0A1U7VRY5_NICSY</name>
<protein>
    <submittedName>
        <fullName evidence="2">Uncharacterized protein LOC104218839</fullName>
    </submittedName>
</protein>
<dbReference type="Proteomes" id="UP000189701">
    <property type="component" value="Unplaced"/>
</dbReference>
<dbReference type="PANTHER" id="PTHR10492:SF101">
    <property type="entry name" value="ATP-DEPENDENT DNA HELICASE"/>
    <property type="match status" value="1"/>
</dbReference>
<dbReference type="PANTHER" id="PTHR10492">
    <property type="match status" value="1"/>
</dbReference>
<dbReference type="STRING" id="4096.A0A1U7VRY5"/>
<dbReference type="eggNOG" id="KOG0987">
    <property type="taxonomic scope" value="Eukaryota"/>
</dbReference>
<gene>
    <name evidence="2" type="primary">LOC104218839</name>
</gene>
<organism evidence="1 2">
    <name type="scientific">Nicotiana sylvestris</name>
    <name type="common">Wood tobacco</name>
    <name type="synonym">South American tobacco</name>
    <dbReference type="NCBI Taxonomy" id="4096"/>
    <lineage>
        <taxon>Eukaryota</taxon>
        <taxon>Viridiplantae</taxon>
        <taxon>Streptophyta</taxon>
        <taxon>Embryophyta</taxon>
        <taxon>Tracheophyta</taxon>
        <taxon>Spermatophyta</taxon>
        <taxon>Magnoliopsida</taxon>
        <taxon>eudicotyledons</taxon>
        <taxon>Gunneridae</taxon>
        <taxon>Pentapetalae</taxon>
        <taxon>asterids</taxon>
        <taxon>lamiids</taxon>
        <taxon>Solanales</taxon>
        <taxon>Solanaceae</taxon>
        <taxon>Nicotianoideae</taxon>
        <taxon>Nicotianeae</taxon>
        <taxon>Nicotiana</taxon>
    </lineage>
</organism>
<evidence type="ECO:0000313" key="2">
    <source>
        <dbReference type="RefSeq" id="XP_009767721.1"/>
    </source>
</evidence>
<reference evidence="1" key="1">
    <citation type="journal article" date="2013" name="Genome Biol.">
        <title>Reference genomes and transcriptomes of Nicotiana sylvestris and Nicotiana tomentosiformis.</title>
        <authorList>
            <person name="Sierro N."/>
            <person name="Battey J.N."/>
            <person name="Ouadi S."/>
            <person name="Bovet L."/>
            <person name="Goepfert S."/>
            <person name="Bakaher N."/>
            <person name="Peitsch M.C."/>
            <person name="Ivanov N.V."/>
        </authorList>
    </citation>
    <scope>NUCLEOTIDE SEQUENCE [LARGE SCALE GENOMIC DNA]</scope>
</reference>
<dbReference type="AlphaFoldDB" id="A0A1U7VRY5"/>
<accession>A0A1U7VRY5</accession>
<proteinExistence type="predicted"/>
<reference evidence="2" key="2">
    <citation type="submission" date="2025-08" db="UniProtKB">
        <authorList>
            <consortium name="RefSeq"/>
        </authorList>
    </citation>
    <scope>IDENTIFICATION</scope>
    <source>
        <tissue evidence="2">Leaf</tissue>
    </source>
</reference>
<keyword evidence="1" id="KW-1185">Reference proteome</keyword>